<evidence type="ECO:0000256" key="1">
    <source>
        <dbReference type="SAM" id="Phobius"/>
    </source>
</evidence>
<feature type="transmembrane region" description="Helical" evidence="1">
    <location>
        <begin position="79"/>
        <end position="99"/>
    </location>
</feature>
<keyword evidence="1" id="KW-1133">Transmembrane helix</keyword>
<keyword evidence="1" id="KW-0472">Membrane</keyword>
<protein>
    <submittedName>
        <fullName evidence="2">Uncharacterized protein</fullName>
    </submittedName>
</protein>
<feature type="transmembrane region" description="Helical" evidence="1">
    <location>
        <begin position="147"/>
        <end position="177"/>
    </location>
</feature>
<dbReference type="EMBL" id="DAAVPT010000017">
    <property type="protein sequence ID" value="HAF6252693.1"/>
    <property type="molecule type" value="Genomic_DNA"/>
</dbReference>
<evidence type="ECO:0000313" key="2">
    <source>
        <dbReference type="EMBL" id="HAF6252693.1"/>
    </source>
</evidence>
<organism evidence="2">
    <name type="scientific">Salmonella enterica</name>
    <name type="common">Salmonella choleraesuis</name>
    <dbReference type="NCBI Taxonomy" id="28901"/>
    <lineage>
        <taxon>Bacteria</taxon>
        <taxon>Pseudomonadati</taxon>
        <taxon>Pseudomonadota</taxon>
        <taxon>Gammaproteobacteria</taxon>
        <taxon>Enterobacterales</taxon>
        <taxon>Enterobacteriaceae</taxon>
        <taxon>Salmonella</taxon>
    </lineage>
</organism>
<gene>
    <name evidence="2" type="ORF">G9E63_004373</name>
</gene>
<proteinExistence type="predicted"/>
<keyword evidence="1" id="KW-0812">Transmembrane</keyword>
<reference evidence="2" key="1">
    <citation type="journal article" date="2018" name="Genome Biol.">
        <title>SKESA: strategic k-mer extension for scrupulous assemblies.</title>
        <authorList>
            <person name="Souvorov A."/>
            <person name="Agarwala R."/>
            <person name="Lipman D.J."/>
        </authorList>
    </citation>
    <scope>NUCLEOTIDE SEQUENCE</scope>
    <source>
        <strain evidence="2">MA.GA5714TB</strain>
    </source>
</reference>
<comment type="caution">
    <text evidence="2">The sequence shown here is derived from an EMBL/GenBank/DDBJ whole genome shotgun (WGS) entry which is preliminary data.</text>
</comment>
<reference evidence="2" key="2">
    <citation type="submission" date="2020-02" db="EMBL/GenBank/DDBJ databases">
        <authorList>
            <consortium name="NCBI Pathogen Detection Project"/>
        </authorList>
    </citation>
    <scope>NUCLEOTIDE SEQUENCE</scope>
    <source>
        <strain evidence="2">MA.GA5714TB</strain>
    </source>
</reference>
<feature type="transmembrane region" description="Helical" evidence="1">
    <location>
        <begin position="36"/>
        <end position="59"/>
    </location>
</feature>
<sequence>MLTFNDVNRDFKVILDGVSDTNRPVPSIAKALRVSLTLPLIGIILSTITFGAVCAISNHRDFSIGLLISYILTGEAIPVYMAMVVGAFQGIMLLPYVSLFHSIPQNIRENTPLIAHMKRAIFKGMALYVSVLFITCIMSFYNAMYLFATPVVMIIAIFVTSFTVNLQVSKFGVGVLINKLKKNLK</sequence>
<dbReference type="AlphaFoldDB" id="A0A750H882"/>
<accession>A0A750H882</accession>
<name>A0A750H882_SALER</name>
<feature type="transmembrane region" description="Helical" evidence="1">
    <location>
        <begin position="120"/>
        <end position="141"/>
    </location>
</feature>